<feature type="region of interest" description="Disordered" evidence="1">
    <location>
        <begin position="179"/>
        <end position="212"/>
    </location>
</feature>
<evidence type="ECO:0000259" key="2">
    <source>
        <dbReference type="PROSITE" id="PS51746"/>
    </source>
</evidence>
<dbReference type="SUPFAM" id="SSF81606">
    <property type="entry name" value="PP2C-like"/>
    <property type="match status" value="1"/>
</dbReference>
<dbReference type="PANTHER" id="PTHR47992">
    <property type="entry name" value="PROTEIN PHOSPHATASE"/>
    <property type="match status" value="1"/>
</dbReference>
<dbReference type="Proteomes" id="UP000515125">
    <property type="component" value="Unplaced"/>
</dbReference>
<reference evidence="4" key="1">
    <citation type="submission" date="2025-08" db="UniProtKB">
        <authorList>
            <consortium name="RefSeq"/>
        </authorList>
    </citation>
    <scope>IDENTIFICATION</scope>
</reference>
<dbReference type="GO" id="GO:0004722">
    <property type="term" value="F:protein serine/threonine phosphatase activity"/>
    <property type="evidence" value="ECO:0007669"/>
    <property type="project" value="InterPro"/>
</dbReference>
<keyword evidence="3" id="KW-1185">Reference proteome</keyword>
<dbReference type="CDD" id="cd00143">
    <property type="entry name" value="PP2Cc"/>
    <property type="match status" value="1"/>
</dbReference>
<dbReference type="SMART" id="SM00332">
    <property type="entry name" value="PP2Cc"/>
    <property type="match status" value="1"/>
</dbReference>
<dbReference type="RefSeq" id="XP_026192068.1">
    <property type="nucleotide sequence ID" value="XM_026336283.1"/>
</dbReference>
<protein>
    <submittedName>
        <fullName evidence="4">Uncharacterized protein LOC34618185</fullName>
    </submittedName>
</protein>
<gene>
    <name evidence="4" type="primary">LOC34618185</name>
</gene>
<sequence length="582" mass="62081">MGEPCVPALWAAQVDVNVLPLYVGASVRKWGGFLSVAATIAVPSCGVWADTPAAAFAEQADCNRVSCSRSRESSSPPSAVDASCAPCKEELILRDTLVLKALQKQRPCVLSGFPLKLLGAPTPTVPHSHPYLAQAIPAALPGPFARLSAPIHTNSSPSTLRNLNPQGLEAFHTLQLVSTPARPSATGSPSACTYAPSPASHHNPDTEDGGENAIGAARLQTLSLSRAALPRIPTKAGNIPGSSSIRNPFPSWMPVEEETPRVCISSASGDISQEHFGEKAVRVLGCDSLLTLESLGVSVVCRKGFKQNSPNNDAFFVSHARGCTVCCIIAGHGQYAFDVCNIVQQDMMRLTAHNRALSVHPKRVLRKAFLTAHSELARTCKARRIDSELSGATVTVAVYLRKQQRLVVAHVGNSRAVLCKNARQGHGLRAVELTADHLPTNKGERRRITRAGGEVRLPDGDGVHRVFFTNMNVPGLGIARAIGDTLACGVGVTAVPDVKEFRINPKRDAFLLVCSDGVWDVMSSQEAVDAVASAEAVSGRGGWQSAPEAVACESWRRWIDRELIFADDITALCLRFSRGVQT</sequence>
<feature type="domain" description="PPM-type phosphatase" evidence="2">
    <location>
        <begin position="294"/>
        <end position="576"/>
    </location>
</feature>
<dbReference type="Pfam" id="PF00481">
    <property type="entry name" value="PP2C"/>
    <property type="match status" value="1"/>
</dbReference>
<dbReference type="Gene3D" id="3.60.40.10">
    <property type="entry name" value="PPM-type phosphatase domain"/>
    <property type="match status" value="1"/>
</dbReference>
<evidence type="ECO:0000256" key="1">
    <source>
        <dbReference type="SAM" id="MobiDB-lite"/>
    </source>
</evidence>
<dbReference type="InterPro" id="IPR001932">
    <property type="entry name" value="PPM-type_phosphatase-like_dom"/>
</dbReference>
<dbReference type="GeneID" id="34618185"/>
<dbReference type="OrthoDB" id="10264738at2759"/>
<dbReference type="InterPro" id="IPR015655">
    <property type="entry name" value="PP2C"/>
</dbReference>
<evidence type="ECO:0000313" key="3">
    <source>
        <dbReference type="Proteomes" id="UP000515125"/>
    </source>
</evidence>
<accession>A0A6P6RW13</accession>
<dbReference type="AlphaFoldDB" id="A0A6P6RW13"/>
<proteinExistence type="predicted"/>
<organism evidence="3 4">
    <name type="scientific">Cyclospora cayetanensis</name>
    <dbReference type="NCBI Taxonomy" id="88456"/>
    <lineage>
        <taxon>Eukaryota</taxon>
        <taxon>Sar</taxon>
        <taxon>Alveolata</taxon>
        <taxon>Apicomplexa</taxon>
        <taxon>Conoidasida</taxon>
        <taxon>Coccidia</taxon>
        <taxon>Eucoccidiorida</taxon>
        <taxon>Eimeriorina</taxon>
        <taxon>Eimeriidae</taxon>
        <taxon>Cyclospora</taxon>
    </lineage>
</organism>
<dbReference type="PROSITE" id="PS51746">
    <property type="entry name" value="PPM_2"/>
    <property type="match status" value="1"/>
</dbReference>
<evidence type="ECO:0000313" key="4">
    <source>
        <dbReference type="RefSeq" id="XP_026192068.1"/>
    </source>
</evidence>
<dbReference type="InterPro" id="IPR036457">
    <property type="entry name" value="PPM-type-like_dom_sf"/>
</dbReference>
<name>A0A6P6RW13_9EIME</name>